<reference evidence="2 3" key="1">
    <citation type="submission" date="2023-09" db="EMBL/GenBank/DDBJ databases">
        <title>Complete-Gapless Cercospora beticola genome.</title>
        <authorList>
            <person name="Wyatt N.A."/>
            <person name="Spanner R.E."/>
            <person name="Bolton M.D."/>
        </authorList>
    </citation>
    <scope>NUCLEOTIDE SEQUENCE [LARGE SCALE GENOMIC DNA]</scope>
    <source>
        <strain evidence="2">Cb09-40</strain>
    </source>
</reference>
<dbReference type="Proteomes" id="UP001302367">
    <property type="component" value="Chromosome 1"/>
</dbReference>
<organism evidence="2 3">
    <name type="scientific">Cercospora beticola</name>
    <name type="common">Sugarbeet leaf spot fungus</name>
    <dbReference type="NCBI Taxonomy" id="122368"/>
    <lineage>
        <taxon>Eukaryota</taxon>
        <taxon>Fungi</taxon>
        <taxon>Dikarya</taxon>
        <taxon>Ascomycota</taxon>
        <taxon>Pezizomycotina</taxon>
        <taxon>Dothideomycetes</taxon>
        <taxon>Dothideomycetidae</taxon>
        <taxon>Mycosphaerellales</taxon>
        <taxon>Mycosphaerellaceae</taxon>
        <taxon>Cercospora</taxon>
    </lineage>
</organism>
<evidence type="ECO:0000313" key="3">
    <source>
        <dbReference type="Proteomes" id="UP001302367"/>
    </source>
</evidence>
<accession>A0ABZ0NAW3</accession>
<sequence length="144" mass="15819">MAQNLKRMFFALDRAMLEAHREDRDEYAEDTARVLLGYPELPLLIRARACMVLGCSGVADDALDMAKEAVRIAELGVSLLENPDKIARQLLADSRTVLSEVQAAHAQRAVTEGELEEDSGELFRGTKSEEATQEGAEENVARGT</sequence>
<gene>
    <name evidence="2" type="ORF">RHO25_001290</name>
</gene>
<keyword evidence="3" id="KW-1185">Reference proteome</keyword>
<feature type="region of interest" description="Disordered" evidence="1">
    <location>
        <begin position="107"/>
        <end position="144"/>
    </location>
</feature>
<protein>
    <submittedName>
        <fullName evidence="2">Uncharacterized protein</fullName>
    </submittedName>
</protein>
<dbReference type="RefSeq" id="XP_065458172.1">
    <property type="nucleotide sequence ID" value="XM_065602100.1"/>
</dbReference>
<proteinExistence type="predicted"/>
<dbReference type="EMBL" id="CP134184">
    <property type="protein sequence ID" value="WPA96682.1"/>
    <property type="molecule type" value="Genomic_DNA"/>
</dbReference>
<evidence type="ECO:0000256" key="1">
    <source>
        <dbReference type="SAM" id="MobiDB-lite"/>
    </source>
</evidence>
<name>A0ABZ0NAW3_CERBT</name>
<evidence type="ECO:0000313" key="2">
    <source>
        <dbReference type="EMBL" id="WPA96682.1"/>
    </source>
</evidence>
<dbReference type="GeneID" id="90643737"/>